<dbReference type="AlphaFoldDB" id="A0A383W6E2"/>
<feature type="compositionally biased region" description="Polar residues" evidence="2">
    <location>
        <begin position="131"/>
        <end position="149"/>
    </location>
</feature>
<reference evidence="3 4" key="1">
    <citation type="submission" date="2016-10" db="EMBL/GenBank/DDBJ databases">
        <authorList>
            <person name="Cai Z."/>
        </authorList>
    </citation>
    <scope>NUCLEOTIDE SEQUENCE [LARGE SCALE GENOMIC DNA]</scope>
</reference>
<keyword evidence="4" id="KW-1185">Reference proteome</keyword>
<feature type="coiled-coil region" evidence="1">
    <location>
        <begin position="207"/>
        <end position="234"/>
    </location>
</feature>
<evidence type="ECO:0000313" key="3">
    <source>
        <dbReference type="EMBL" id="SZX72780.1"/>
    </source>
</evidence>
<evidence type="ECO:0000313" key="4">
    <source>
        <dbReference type="Proteomes" id="UP000256970"/>
    </source>
</evidence>
<accession>A0A383W6E2</accession>
<gene>
    <name evidence="3" type="ORF">BQ4739_LOCUS12926</name>
</gene>
<proteinExistence type="predicted"/>
<evidence type="ECO:0000256" key="2">
    <source>
        <dbReference type="SAM" id="MobiDB-lite"/>
    </source>
</evidence>
<dbReference type="Proteomes" id="UP000256970">
    <property type="component" value="Unassembled WGS sequence"/>
</dbReference>
<feature type="region of interest" description="Disordered" evidence="2">
    <location>
        <begin position="117"/>
        <end position="167"/>
    </location>
</feature>
<protein>
    <submittedName>
        <fullName evidence="3">Uncharacterized protein</fullName>
    </submittedName>
</protein>
<sequence>MLACVQIQKEEVDYATHIQNNWQQSSSSQQQQQRLRLNTIGAAQLINPSLAAKTCDTAQPAHSASQVRLGTANSAAAHKQASAASNSSSLPAAAKAGSRAGSVVSAAATGSVAAKAPAQIPAAPASHVSVARSSTGTARSTVSRASTRLTAAAPGSEAGSRVQRSSAVGAGANKGASVAGSAVSYPCTPNFSEVGSSVATSVVMSRLARLESELAAERSRREAAEAEMRALMGTRGSQR</sequence>
<evidence type="ECO:0000256" key="1">
    <source>
        <dbReference type="SAM" id="Coils"/>
    </source>
</evidence>
<keyword evidence="1" id="KW-0175">Coiled coil</keyword>
<organism evidence="3 4">
    <name type="scientific">Tetradesmus obliquus</name>
    <name type="common">Green alga</name>
    <name type="synonym">Acutodesmus obliquus</name>
    <dbReference type="NCBI Taxonomy" id="3088"/>
    <lineage>
        <taxon>Eukaryota</taxon>
        <taxon>Viridiplantae</taxon>
        <taxon>Chlorophyta</taxon>
        <taxon>core chlorophytes</taxon>
        <taxon>Chlorophyceae</taxon>
        <taxon>CS clade</taxon>
        <taxon>Sphaeropleales</taxon>
        <taxon>Scenedesmaceae</taxon>
        <taxon>Tetradesmus</taxon>
    </lineage>
</organism>
<dbReference type="EMBL" id="FNXT01001158">
    <property type="protein sequence ID" value="SZX72780.1"/>
    <property type="molecule type" value="Genomic_DNA"/>
</dbReference>
<name>A0A383W6E2_TETOB</name>